<evidence type="ECO:0000256" key="4">
    <source>
        <dbReference type="ARBA" id="ARBA00022729"/>
    </source>
</evidence>
<evidence type="ECO:0000256" key="2">
    <source>
        <dbReference type="ARBA" id="ARBA00011028"/>
    </source>
</evidence>
<evidence type="ECO:0000313" key="7">
    <source>
        <dbReference type="EMBL" id="CRI42655.1"/>
    </source>
</evidence>
<dbReference type="AlphaFoldDB" id="A0A0F7WQU9"/>
<comment type="subcellular location">
    <subcellularLocation>
        <location evidence="1">Periplasm</location>
    </subcellularLocation>
</comment>
<keyword evidence="3 6" id="KW-0813">Transport</keyword>
<dbReference type="SUPFAM" id="SSF53807">
    <property type="entry name" value="Helical backbone' metal receptor"/>
    <property type="match status" value="1"/>
</dbReference>
<keyword evidence="5" id="KW-0574">Periplasm</keyword>
<accession>A0A0F7WQU9</accession>
<name>A0A0F7WQU9_CHLPN</name>
<organism evidence="7">
    <name type="scientific">Chlamydia pneumoniae</name>
    <name type="common">Chlamydophila pneumoniae</name>
    <dbReference type="NCBI Taxonomy" id="83558"/>
    <lineage>
        <taxon>Bacteria</taxon>
        <taxon>Pseudomonadati</taxon>
        <taxon>Chlamydiota</taxon>
        <taxon>Chlamydiia</taxon>
        <taxon>Chlamydiales</taxon>
        <taxon>Chlamydiaceae</taxon>
        <taxon>Chlamydia/Chlamydophila group</taxon>
        <taxon>Chlamydia</taxon>
    </lineage>
</organism>
<dbReference type="EMBL" id="LN847049">
    <property type="protein sequence ID" value="CRI42655.1"/>
    <property type="molecule type" value="Genomic_DNA"/>
</dbReference>
<evidence type="ECO:0000256" key="6">
    <source>
        <dbReference type="RuleBase" id="RU003512"/>
    </source>
</evidence>
<proteinExistence type="inferred from homology"/>
<evidence type="ECO:0000256" key="3">
    <source>
        <dbReference type="ARBA" id="ARBA00022448"/>
    </source>
</evidence>
<reference evidence="7" key="1">
    <citation type="submission" date="2015-05" db="EMBL/GenBank/DDBJ databases">
        <authorList>
            <person name="Rattei Thomas"/>
        </authorList>
    </citation>
    <scope>NUCLEOTIDE SEQUENCE</scope>
    <source>
        <strain evidence="7">DC9</strain>
    </source>
</reference>
<keyword evidence="4" id="KW-0732">Signal</keyword>
<gene>
    <name evidence="7" type="ORF">BN1224_DC9_BS_01380</name>
</gene>
<dbReference type="Pfam" id="PF01297">
    <property type="entry name" value="ZnuA"/>
    <property type="match status" value="1"/>
</dbReference>
<dbReference type="InterPro" id="IPR050492">
    <property type="entry name" value="Bact_metal-bind_prot9"/>
</dbReference>
<dbReference type="GO" id="GO:0030001">
    <property type="term" value="P:metal ion transport"/>
    <property type="evidence" value="ECO:0007669"/>
    <property type="project" value="InterPro"/>
</dbReference>
<dbReference type="PANTHER" id="PTHR42953:SF3">
    <property type="entry name" value="HIGH-AFFINITY ZINC UPTAKE SYSTEM PROTEIN ZNUA"/>
    <property type="match status" value="1"/>
</dbReference>
<protein>
    <submittedName>
        <fullName evidence="7">Uncharacterized periplasmic metal-binding protein CPn_0541/CP_0211/CPj0541/CpB0562</fullName>
    </submittedName>
</protein>
<dbReference type="PANTHER" id="PTHR42953">
    <property type="entry name" value="HIGH-AFFINITY ZINC UPTAKE SYSTEM PROTEIN ZNUA-RELATED"/>
    <property type="match status" value="1"/>
</dbReference>
<evidence type="ECO:0000256" key="1">
    <source>
        <dbReference type="ARBA" id="ARBA00004418"/>
    </source>
</evidence>
<dbReference type="GO" id="GO:0046872">
    <property type="term" value="F:metal ion binding"/>
    <property type="evidence" value="ECO:0007669"/>
    <property type="project" value="InterPro"/>
</dbReference>
<dbReference type="InterPro" id="IPR006128">
    <property type="entry name" value="Lipoprotein_PsaA-like"/>
</dbReference>
<sequence length="278" mass="32058">MHKVIVFIFLTLYSLKSYGNDVIDKPHVLVSIAPYKFLVEQIAEETCFVYAIVTNHYDPHTYELPPRQIKELRQGDLWFRIGEAFEKTCERNLTCQQVDLSQNVSLIQGKPCCNQHTTNYDTHTWLSPKNLKVQVETIVTTLSKKYPQHATLYQSNGEKLLLALDQLNEEILTITSKAKQRHILVSHGAFGYFCRDYKFSQHTIEKSSHVEPSPKDVARVFRDIEQYKISSVILLEYSGRRSSAMLADRFHMHTVNLDPYAENVLVNLKTIATTFSSL</sequence>
<dbReference type="GO" id="GO:0007155">
    <property type="term" value="P:cell adhesion"/>
    <property type="evidence" value="ECO:0007669"/>
    <property type="project" value="InterPro"/>
</dbReference>
<evidence type="ECO:0000256" key="5">
    <source>
        <dbReference type="ARBA" id="ARBA00022764"/>
    </source>
</evidence>
<dbReference type="Gene3D" id="3.40.50.1980">
    <property type="entry name" value="Nitrogenase molybdenum iron protein domain"/>
    <property type="match status" value="2"/>
</dbReference>
<dbReference type="GO" id="GO:0042597">
    <property type="term" value="C:periplasmic space"/>
    <property type="evidence" value="ECO:0007669"/>
    <property type="project" value="UniProtKB-SubCell"/>
</dbReference>
<comment type="similarity">
    <text evidence="2 6">Belongs to the bacterial solute-binding protein 9 family.</text>
</comment>
<dbReference type="PRINTS" id="PR00690">
    <property type="entry name" value="ADHESNFAMILY"/>
</dbReference>
<dbReference type="InterPro" id="IPR006127">
    <property type="entry name" value="ZnuA-like"/>
</dbReference>